<feature type="domain" description="CBS" evidence="10">
    <location>
        <begin position="121"/>
        <end position="184"/>
    </location>
</feature>
<feature type="transmembrane region" description="Helical" evidence="9">
    <location>
        <begin position="269"/>
        <end position="289"/>
    </location>
</feature>
<dbReference type="InterPro" id="IPR036739">
    <property type="entry name" value="SLC41_membr_dom_sf"/>
</dbReference>
<dbReference type="RefSeq" id="WP_226613875.1">
    <property type="nucleotide sequence ID" value="NZ_JAJAQI010000068.1"/>
</dbReference>
<comment type="similarity">
    <text evidence="2 9">Belongs to the SLC41A transporter family.</text>
</comment>
<feature type="transmembrane region" description="Helical" evidence="9">
    <location>
        <begin position="369"/>
        <end position="395"/>
    </location>
</feature>
<comment type="subcellular location">
    <subcellularLocation>
        <location evidence="9">Cell membrane</location>
        <topology evidence="9">Multi-pass membrane protein</topology>
    </subcellularLocation>
    <subcellularLocation>
        <location evidence="1">Membrane</location>
        <topology evidence="1">Multi-pass membrane protein</topology>
    </subcellularLocation>
</comment>
<evidence type="ECO:0000256" key="6">
    <source>
        <dbReference type="ARBA" id="ARBA00022989"/>
    </source>
</evidence>
<evidence type="ECO:0000313" key="12">
    <source>
        <dbReference type="Proteomes" id="UP001139311"/>
    </source>
</evidence>
<keyword evidence="3 9" id="KW-0813">Transport</keyword>
<reference evidence="11" key="1">
    <citation type="submission" date="2021-10" db="EMBL/GenBank/DDBJ databases">
        <title>Roseicella aerolatum sp. nov., isolated from aerosols of e-waste dismantling site.</title>
        <authorList>
            <person name="Qin T."/>
        </authorList>
    </citation>
    <scope>NUCLEOTIDE SEQUENCE</scope>
    <source>
        <strain evidence="11">GB24</strain>
    </source>
</reference>
<evidence type="ECO:0000256" key="3">
    <source>
        <dbReference type="ARBA" id="ARBA00022448"/>
    </source>
</evidence>
<evidence type="ECO:0000256" key="4">
    <source>
        <dbReference type="ARBA" id="ARBA00022692"/>
    </source>
</evidence>
<dbReference type="SUPFAM" id="SSF54631">
    <property type="entry name" value="CBS-domain pair"/>
    <property type="match status" value="1"/>
</dbReference>
<dbReference type="Pfam" id="PF01769">
    <property type="entry name" value="MgtE"/>
    <property type="match status" value="1"/>
</dbReference>
<comment type="subunit">
    <text evidence="9">Homodimer.</text>
</comment>
<dbReference type="SMART" id="SM00116">
    <property type="entry name" value="CBS"/>
    <property type="match status" value="2"/>
</dbReference>
<dbReference type="Gene3D" id="1.25.60.10">
    <property type="entry name" value="MgtE N-terminal domain-like"/>
    <property type="match status" value="1"/>
</dbReference>
<keyword evidence="6 9" id="KW-1133">Transmembrane helix</keyword>
<evidence type="ECO:0000256" key="5">
    <source>
        <dbReference type="ARBA" id="ARBA00022842"/>
    </source>
</evidence>
<dbReference type="GO" id="GO:0005886">
    <property type="term" value="C:plasma membrane"/>
    <property type="evidence" value="ECO:0007669"/>
    <property type="project" value="UniProtKB-SubCell"/>
</dbReference>
<dbReference type="InterPro" id="IPR006669">
    <property type="entry name" value="MgtE_transporter"/>
</dbReference>
<name>A0A9X1IHY6_9PROT</name>
<dbReference type="PANTHER" id="PTHR41394">
    <property type="entry name" value="MAGNESIUM TRANSPORTER MGTE"/>
    <property type="match status" value="1"/>
</dbReference>
<dbReference type="PANTHER" id="PTHR41394:SF8">
    <property type="entry name" value="MAGNESIUM TRANSPORTER MGTE"/>
    <property type="match status" value="1"/>
</dbReference>
<comment type="function">
    <text evidence="9">Acts as a magnesium transporter.</text>
</comment>
<comment type="caution">
    <text evidence="11">The sequence shown here is derived from an EMBL/GenBank/DDBJ whole genome shotgun (WGS) entry which is preliminary data.</text>
</comment>
<dbReference type="InterPro" id="IPR006668">
    <property type="entry name" value="Mg_transptr_MgtE_intracell_dom"/>
</dbReference>
<dbReference type="Proteomes" id="UP001139311">
    <property type="component" value="Unassembled WGS sequence"/>
</dbReference>
<keyword evidence="12" id="KW-1185">Reference proteome</keyword>
<dbReference type="GO" id="GO:0046872">
    <property type="term" value="F:metal ion binding"/>
    <property type="evidence" value="ECO:0007669"/>
    <property type="project" value="UniProtKB-KW"/>
</dbReference>
<organism evidence="11 12">
    <name type="scientific">Roseicella aerolata</name>
    <dbReference type="NCBI Taxonomy" id="2883479"/>
    <lineage>
        <taxon>Bacteria</taxon>
        <taxon>Pseudomonadati</taxon>
        <taxon>Pseudomonadota</taxon>
        <taxon>Alphaproteobacteria</taxon>
        <taxon>Acetobacterales</taxon>
        <taxon>Roseomonadaceae</taxon>
        <taxon>Roseicella</taxon>
    </lineage>
</organism>
<accession>A0A9X1IHY6</accession>
<keyword evidence="4 9" id="KW-0812">Transmembrane</keyword>
<keyword evidence="9" id="KW-1003">Cell membrane</keyword>
<dbReference type="EMBL" id="JAJAQI010000068">
    <property type="protein sequence ID" value="MCB4825156.1"/>
    <property type="molecule type" value="Genomic_DNA"/>
</dbReference>
<keyword evidence="5 9" id="KW-0460">Magnesium</keyword>
<dbReference type="SUPFAM" id="SSF161093">
    <property type="entry name" value="MgtE membrane domain-like"/>
    <property type="match status" value="1"/>
</dbReference>
<keyword evidence="9" id="KW-0479">Metal-binding</keyword>
<dbReference type="CDD" id="cd04606">
    <property type="entry name" value="CBS_pair_Mg_transporter"/>
    <property type="match status" value="1"/>
</dbReference>
<dbReference type="InterPro" id="IPR046342">
    <property type="entry name" value="CBS_dom_sf"/>
</dbReference>
<feature type="domain" description="CBS" evidence="10">
    <location>
        <begin position="185"/>
        <end position="241"/>
    </location>
</feature>
<keyword evidence="8" id="KW-0129">CBS domain</keyword>
<keyword evidence="7 9" id="KW-0472">Membrane</keyword>
<evidence type="ECO:0000256" key="7">
    <source>
        <dbReference type="ARBA" id="ARBA00023136"/>
    </source>
</evidence>
<evidence type="ECO:0000256" key="8">
    <source>
        <dbReference type="PROSITE-ProRule" id="PRU00703"/>
    </source>
</evidence>
<dbReference type="SUPFAM" id="SSF158791">
    <property type="entry name" value="MgtE N-terminal domain-like"/>
    <property type="match status" value="1"/>
</dbReference>
<sequence>MTTTMLPPEAAATLHPADLAALLELRPAPAAWEVLAALPLARRAETFGYLAPETQTGLAAIAPPRALAELVTAMDADERADLWARLPEAAREALGPALAAAEREDIRRLAAYPPGTAGAVMTSEYAVLRPDLTARQAIEALRGQAASKETIQVAYVLSPQRRLLGTVTLEDLVLAAADRRVADLMRTDPPCVHATAPAEQAARVVARYDLPAVPVINGGEAMVGIVTADDAMDVAEAEATEDFQKAGGTGGLEAGLRAAGVALLYRKRAGWLVALVFANILSGAGIAAFEETIAAHLSLVFFLPLLIASAGNAGSQAATLTVRALATGEVGLSDWGRLLGREVLVALALGLTMAVAVSAIGLWRGGPEIALVVALTMVLVVLAGSLVGLSLPFLLDRLRLDPASASAPLVTSIADVAGVLIYFTMAAALLPMPGG</sequence>
<dbReference type="InterPro" id="IPR038076">
    <property type="entry name" value="MgtE_N_sf"/>
</dbReference>
<gene>
    <name evidence="11" type="primary">mgtE</name>
    <name evidence="11" type="ORF">LHA35_25865</name>
</gene>
<dbReference type="Gene3D" id="1.10.357.20">
    <property type="entry name" value="SLC41 divalent cation transporters, integral membrane domain"/>
    <property type="match status" value="1"/>
</dbReference>
<evidence type="ECO:0000256" key="1">
    <source>
        <dbReference type="ARBA" id="ARBA00004141"/>
    </source>
</evidence>
<feature type="transmembrane region" description="Helical" evidence="9">
    <location>
        <begin position="301"/>
        <end position="322"/>
    </location>
</feature>
<evidence type="ECO:0000313" key="11">
    <source>
        <dbReference type="EMBL" id="MCB4825156.1"/>
    </source>
</evidence>
<feature type="transmembrane region" description="Helical" evidence="9">
    <location>
        <begin position="407"/>
        <end position="430"/>
    </location>
</feature>
<dbReference type="Pfam" id="PF03448">
    <property type="entry name" value="MgtE_N"/>
    <property type="match status" value="1"/>
</dbReference>
<dbReference type="PROSITE" id="PS51371">
    <property type="entry name" value="CBS"/>
    <property type="match status" value="2"/>
</dbReference>
<dbReference type="AlphaFoldDB" id="A0A9X1IHY6"/>
<evidence type="ECO:0000256" key="2">
    <source>
        <dbReference type="ARBA" id="ARBA00009749"/>
    </source>
</evidence>
<protein>
    <recommendedName>
        <fullName evidence="9">Magnesium transporter MgtE</fullName>
    </recommendedName>
</protein>
<evidence type="ECO:0000259" key="10">
    <source>
        <dbReference type="PROSITE" id="PS51371"/>
    </source>
</evidence>
<evidence type="ECO:0000256" key="9">
    <source>
        <dbReference type="RuleBase" id="RU362011"/>
    </source>
</evidence>
<dbReference type="Gene3D" id="3.10.580.10">
    <property type="entry name" value="CBS-domain"/>
    <property type="match status" value="1"/>
</dbReference>
<dbReference type="InterPro" id="IPR000644">
    <property type="entry name" value="CBS_dom"/>
</dbReference>
<dbReference type="NCBIfam" id="TIGR00400">
    <property type="entry name" value="mgtE"/>
    <property type="match status" value="1"/>
</dbReference>
<dbReference type="Pfam" id="PF00571">
    <property type="entry name" value="CBS"/>
    <property type="match status" value="2"/>
</dbReference>
<dbReference type="SMART" id="SM00924">
    <property type="entry name" value="MgtE_N"/>
    <property type="match status" value="1"/>
</dbReference>
<dbReference type="GO" id="GO:0015095">
    <property type="term" value="F:magnesium ion transmembrane transporter activity"/>
    <property type="evidence" value="ECO:0007669"/>
    <property type="project" value="UniProtKB-UniRule"/>
</dbReference>
<proteinExistence type="inferred from homology"/>
<feature type="transmembrane region" description="Helical" evidence="9">
    <location>
        <begin position="343"/>
        <end position="363"/>
    </location>
</feature>
<dbReference type="InterPro" id="IPR006667">
    <property type="entry name" value="SLC41_membr_dom"/>
</dbReference>